<dbReference type="GO" id="GO:1901135">
    <property type="term" value="P:carbohydrate derivative metabolic process"/>
    <property type="evidence" value="ECO:0007669"/>
    <property type="project" value="InterPro"/>
</dbReference>
<dbReference type="GO" id="GO:0097367">
    <property type="term" value="F:carbohydrate derivative binding"/>
    <property type="evidence" value="ECO:0007669"/>
    <property type="project" value="InterPro"/>
</dbReference>
<accession>A0A6H1Q200</accession>
<dbReference type="Gene3D" id="3.40.50.10490">
    <property type="entry name" value="Glucose-6-phosphate isomerase like protein, domain 1"/>
    <property type="match status" value="1"/>
</dbReference>
<evidence type="ECO:0000313" key="3">
    <source>
        <dbReference type="Proteomes" id="UP000501094"/>
    </source>
</evidence>
<dbReference type="KEGG" id="peg:E5R92_03520"/>
<dbReference type="PANTHER" id="PTHR30390:SF6">
    <property type="entry name" value="DNAA INITIATOR-ASSOCIATING PROTEIN DIAA"/>
    <property type="match status" value="1"/>
</dbReference>
<dbReference type="PROSITE" id="PS51464">
    <property type="entry name" value="SIS"/>
    <property type="match status" value="1"/>
</dbReference>
<dbReference type="InterPro" id="IPR001347">
    <property type="entry name" value="SIS_dom"/>
</dbReference>
<dbReference type="AlphaFoldDB" id="A0A6H1Q200"/>
<evidence type="ECO:0000313" key="2">
    <source>
        <dbReference type="EMBL" id="QIZ20854.1"/>
    </source>
</evidence>
<feature type="domain" description="SIS" evidence="1">
    <location>
        <begin position="34"/>
        <end position="200"/>
    </location>
</feature>
<protein>
    <submittedName>
        <fullName evidence="2">SIS domain-containing protein</fullName>
    </submittedName>
</protein>
<gene>
    <name evidence="2" type="ORF">E5R92_03520</name>
</gene>
<keyword evidence="3" id="KW-1185">Reference proteome</keyword>
<dbReference type="Proteomes" id="UP000501094">
    <property type="component" value="Chromosome"/>
</dbReference>
<organism evidence="2 3">
    <name type="scientific">Candidatus Pelagibacter giovannonii</name>
    <dbReference type="NCBI Taxonomy" id="2563896"/>
    <lineage>
        <taxon>Bacteria</taxon>
        <taxon>Pseudomonadati</taxon>
        <taxon>Pseudomonadota</taxon>
        <taxon>Alphaproteobacteria</taxon>
        <taxon>Candidatus Pelagibacterales</taxon>
        <taxon>Candidatus Pelagibacteraceae</taxon>
        <taxon>Candidatus Pelagibacter</taxon>
    </lineage>
</organism>
<proteinExistence type="predicted"/>
<reference evidence="2 3" key="1">
    <citation type="journal article" date="2020" name="Nat. Microbiol.">
        <title>Lysogenic host-virus interactions in SAR11 marine bacteria.</title>
        <authorList>
            <person name="Morris R.M."/>
            <person name="Cain K.R."/>
            <person name="Hvorecny K.L."/>
            <person name="Kollman J.M."/>
        </authorList>
    </citation>
    <scope>NUCLEOTIDE SEQUENCE [LARGE SCALE GENOMIC DNA]</scope>
    <source>
        <strain evidence="2 3">NP1</strain>
    </source>
</reference>
<dbReference type="EMBL" id="CP038852">
    <property type="protein sequence ID" value="QIZ20854.1"/>
    <property type="molecule type" value="Genomic_DNA"/>
</dbReference>
<evidence type="ECO:0000259" key="1">
    <source>
        <dbReference type="PROSITE" id="PS51464"/>
    </source>
</evidence>
<dbReference type="InterPro" id="IPR050099">
    <property type="entry name" value="SIS_GmhA/DiaA_subfam"/>
</dbReference>
<dbReference type="PANTHER" id="PTHR30390">
    <property type="entry name" value="SEDOHEPTULOSE 7-PHOSPHATE ISOMERASE / DNAA INITIATOR-ASSOCIATING FACTOR FOR REPLICATION INITIATION"/>
    <property type="match status" value="1"/>
</dbReference>
<sequence>MKTKPKKQNFFLNTFINSSIKTINLIDQVKISKIASEIKKIKDRNGRIFFIGSGGSAGNASHAVNDFRKLCNIECYSPSDNTSELTARINDDGWDTSYSNWLKVSKLNSKDGVFVFSVGGGSIKKKVSMNIVNVLKLAKRKKAKIFGVVSRDGGYTKKVGDVVIVLKIDEPNFVTPISESLQVLVWHCLVTDKKLQVNKTKW</sequence>
<dbReference type="RefSeq" id="WP_168606732.1">
    <property type="nucleotide sequence ID" value="NZ_CP038852.1"/>
</dbReference>
<name>A0A6H1Q200_9PROT</name>
<dbReference type="InterPro" id="IPR046348">
    <property type="entry name" value="SIS_dom_sf"/>
</dbReference>
<dbReference type="SUPFAM" id="SSF53697">
    <property type="entry name" value="SIS domain"/>
    <property type="match status" value="1"/>
</dbReference>